<evidence type="ECO:0000313" key="1">
    <source>
        <dbReference type="Proteomes" id="UP000694924"/>
    </source>
</evidence>
<keyword evidence="1" id="KW-1185">Reference proteome</keyword>
<name>A0ABM1I7Q6_POLDO</name>
<proteinExistence type="predicted"/>
<reference evidence="2" key="1">
    <citation type="submission" date="2025-08" db="UniProtKB">
        <authorList>
            <consortium name="RefSeq"/>
        </authorList>
    </citation>
    <scope>IDENTIFICATION</scope>
    <source>
        <tissue evidence="2">Whole body</tissue>
    </source>
</reference>
<dbReference type="Pfam" id="PF14924">
    <property type="entry name" value="MAP10_N"/>
    <property type="match status" value="1"/>
</dbReference>
<dbReference type="RefSeq" id="XP_015176243.1">
    <property type="nucleotide sequence ID" value="XM_015320757.1"/>
</dbReference>
<accession>A0ABM1I7Q6</accession>
<sequence length="476" mass="54166">MSSLIVTHDQRIMMLEFAVENLHVPQNSIFDKAILKKVTVMFRFLDEDWTELLPNRRDYRSYRGSNYENERFYGGRSVVFALPESSLEKPMNAIDVQVYVFKEICDYFELDSCENVGFTFLRVDHLINAIIKELQERKELGPYLCNSHENDPISRSLIGTYTLMNDDLKETDATIKIYIRITYLGNCIITEFENTRGIKTAFHCRKDNAEGYPYQLRELTSENFRTGCWGSQSYLPPAILKKLKCYCEQDKIKKQMLTQLTEASKTVHEAEATKIAREDEADTIARKDEVDTIAREDEADTIVREAKTAAIVHEAEPAKIARKAKITKRAHETEAAKITREAKTTKITREAEITKITRGAEAAHISKLKGLEKEESKKKKKKKKIIDADAHIFANIDNLYNEKIRFIMQAMKKRKARGLGGAGVAFSRRDGKKICPPLLATSPIHICSPIVGPCSPCPNFLPCFGSQALPFATCCL</sequence>
<protein>
    <submittedName>
        <fullName evidence="2">Uncharacterized protein LOC107066277</fullName>
    </submittedName>
</protein>
<gene>
    <name evidence="2" type="primary">LOC107066277</name>
</gene>
<dbReference type="Proteomes" id="UP000694924">
    <property type="component" value="Unplaced"/>
</dbReference>
<organism evidence="1 2">
    <name type="scientific">Polistes dominula</name>
    <name type="common">European paper wasp</name>
    <name type="synonym">Vespa dominula</name>
    <dbReference type="NCBI Taxonomy" id="743375"/>
    <lineage>
        <taxon>Eukaryota</taxon>
        <taxon>Metazoa</taxon>
        <taxon>Ecdysozoa</taxon>
        <taxon>Arthropoda</taxon>
        <taxon>Hexapoda</taxon>
        <taxon>Insecta</taxon>
        <taxon>Pterygota</taxon>
        <taxon>Neoptera</taxon>
        <taxon>Endopterygota</taxon>
        <taxon>Hymenoptera</taxon>
        <taxon>Apocrita</taxon>
        <taxon>Aculeata</taxon>
        <taxon>Vespoidea</taxon>
        <taxon>Vespidae</taxon>
        <taxon>Polistinae</taxon>
        <taxon>Polistini</taxon>
        <taxon>Polistes</taxon>
    </lineage>
</organism>
<evidence type="ECO:0000313" key="2">
    <source>
        <dbReference type="RefSeq" id="XP_015176243.1"/>
    </source>
</evidence>
<dbReference type="GeneID" id="107066277"/>